<dbReference type="NCBIfam" id="TIGR01636">
    <property type="entry name" value="phage_rinA"/>
    <property type="match status" value="1"/>
</dbReference>
<dbReference type="EMBL" id="NVNL01000118">
    <property type="protein sequence ID" value="PEA85890.1"/>
    <property type="molecule type" value="Genomic_DNA"/>
</dbReference>
<proteinExistence type="predicted"/>
<dbReference type="AlphaFoldDB" id="A0A9X6TGZ8"/>
<evidence type="ECO:0000313" key="1">
    <source>
        <dbReference type="EMBL" id="PEA85890.1"/>
    </source>
</evidence>
<gene>
    <name evidence="1" type="ORF">CON71_33120</name>
</gene>
<protein>
    <submittedName>
        <fullName evidence="1">Transcriptional regulator</fullName>
    </submittedName>
</protein>
<sequence>MIETTKAELKGATFKYIESELFDYLDTLREIAFLREDMVFGFTNNEGAKEIRKYVSTKSQECSGTKLVAYKKLKRLEEIADAIEQVYMSLDSEKQKLIKLKYWTKPQLKTWEGIAAELNVTKRTALRWRNTVVNEVAGKLGER</sequence>
<dbReference type="InterPro" id="IPR006523">
    <property type="entry name" value="RinA"/>
</dbReference>
<name>A0A9X6TGZ8_BACTU</name>
<evidence type="ECO:0000313" key="2">
    <source>
        <dbReference type="Proteomes" id="UP000220702"/>
    </source>
</evidence>
<reference evidence="1 2" key="1">
    <citation type="submission" date="2017-09" db="EMBL/GenBank/DDBJ databases">
        <title>Large-scale bioinformatics analysis of Bacillus genomes uncovers conserved roles of natural products in bacterial physiology.</title>
        <authorList>
            <consortium name="Agbiome Team Llc"/>
            <person name="Bleich R.M."/>
            <person name="Grubbs K.J."/>
            <person name="Santa Maria K.C."/>
            <person name="Allen S.E."/>
            <person name="Farag S."/>
            <person name="Shank E.A."/>
            <person name="Bowers A."/>
        </authorList>
    </citation>
    <scope>NUCLEOTIDE SEQUENCE [LARGE SCALE GENOMIC DNA]</scope>
    <source>
        <strain evidence="1 2">AFS089089</strain>
    </source>
</reference>
<dbReference type="RefSeq" id="WP_098902865.1">
    <property type="nucleotide sequence ID" value="NZ_NVNL01000118.1"/>
</dbReference>
<organism evidence="1 2">
    <name type="scientific">Bacillus thuringiensis</name>
    <dbReference type="NCBI Taxonomy" id="1428"/>
    <lineage>
        <taxon>Bacteria</taxon>
        <taxon>Bacillati</taxon>
        <taxon>Bacillota</taxon>
        <taxon>Bacilli</taxon>
        <taxon>Bacillales</taxon>
        <taxon>Bacillaceae</taxon>
        <taxon>Bacillus</taxon>
        <taxon>Bacillus cereus group</taxon>
    </lineage>
</organism>
<accession>A0A9X6TGZ8</accession>
<dbReference type="Proteomes" id="UP000220702">
    <property type="component" value="Unassembled WGS sequence"/>
</dbReference>
<comment type="caution">
    <text evidence="1">The sequence shown here is derived from an EMBL/GenBank/DDBJ whole genome shotgun (WGS) entry which is preliminary data.</text>
</comment>